<proteinExistence type="predicted"/>
<accession>C3ZGK7</accession>
<evidence type="ECO:0000256" key="1">
    <source>
        <dbReference type="SAM" id="MobiDB-lite"/>
    </source>
</evidence>
<reference evidence="2" key="1">
    <citation type="journal article" date="2008" name="Nature">
        <title>The amphioxus genome and the evolution of the chordate karyotype.</title>
        <authorList>
            <consortium name="US DOE Joint Genome Institute (JGI-PGF)"/>
            <person name="Putnam N.H."/>
            <person name="Butts T."/>
            <person name="Ferrier D.E.K."/>
            <person name="Furlong R.F."/>
            <person name="Hellsten U."/>
            <person name="Kawashima T."/>
            <person name="Robinson-Rechavi M."/>
            <person name="Shoguchi E."/>
            <person name="Terry A."/>
            <person name="Yu J.-K."/>
            <person name="Benito-Gutierrez E.L."/>
            <person name="Dubchak I."/>
            <person name="Garcia-Fernandez J."/>
            <person name="Gibson-Brown J.J."/>
            <person name="Grigoriev I.V."/>
            <person name="Horton A.C."/>
            <person name="de Jong P.J."/>
            <person name="Jurka J."/>
            <person name="Kapitonov V.V."/>
            <person name="Kohara Y."/>
            <person name="Kuroki Y."/>
            <person name="Lindquist E."/>
            <person name="Lucas S."/>
            <person name="Osoegawa K."/>
            <person name="Pennacchio L.A."/>
            <person name="Salamov A.A."/>
            <person name="Satou Y."/>
            <person name="Sauka-Spengler T."/>
            <person name="Schmutz J."/>
            <person name="Shin-I T."/>
            <person name="Toyoda A."/>
            <person name="Bronner-Fraser M."/>
            <person name="Fujiyama A."/>
            <person name="Holland L.Z."/>
            <person name="Holland P.W.H."/>
            <person name="Satoh N."/>
            <person name="Rokhsar D.S."/>
        </authorList>
    </citation>
    <scope>NUCLEOTIDE SEQUENCE [LARGE SCALE GENOMIC DNA]</scope>
    <source>
        <strain evidence="2">S238N-H82</strain>
        <tissue evidence="2">Testes</tissue>
    </source>
</reference>
<dbReference type="EMBL" id="GG666620">
    <property type="protein sequence ID" value="EEN48233.1"/>
    <property type="molecule type" value="Genomic_DNA"/>
</dbReference>
<organism>
    <name type="scientific">Branchiostoma floridae</name>
    <name type="common">Florida lancelet</name>
    <name type="synonym">Amphioxus</name>
    <dbReference type="NCBI Taxonomy" id="7739"/>
    <lineage>
        <taxon>Eukaryota</taxon>
        <taxon>Metazoa</taxon>
        <taxon>Chordata</taxon>
        <taxon>Cephalochordata</taxon>
        <taxon>Leptocardii</taxon>
        <taxon>Amphioxiformes</taxon>
        <taxon>Branchiostomatidae</taxon>
        <taxon>Branchiostoma</taxon>
    </lineage>
</organism>
<feature type="region of interest" description="Disordered" evidence="1">
    <location>
        <begin position="48"/>
        <end position="67"/>
    </location>
</feature>
<dbReference type="AlphaFoldDB" id="C3ZGK7"/>
<feature type="region of interest" description="Disordered" evidence="1">
    <location>
        <begin position="1"/>
        <end position="41"/>
    </location>
</feature>
<protein>
    <submittedName>
        <fullName evidence="2">Uncharacterized protein</fullName>
    </submittedName>
</protein>
<dbReference type="InParanoid" id="C3ZGK7"/>
<gene>
    <name evidence="2" type="ORF">BRAFLDRAFT_70959</name>
</gene>
<evidence type="ECO:0000313" key="2">
    <source>
        <dbReference type="EMBL" id="EEN48233.1"/>
    </source>
</evidence>
<name>C3ZGK7_BRAFL</name>
<sequence length="194" mass="20813">MSGRQITPCFVAPPGEDRALLDARIPPAGSPGPPQTSQTDVVIPDKITRPGEATCSGSASTPRRNPGSHLEAWLWNETSGERAPWVSDSSSAVHILDHQPPRKDGSSCDAKVVTIDPACSLRSDLDTTRGRKLQLIIGPPEHIDPCRSSASNKTNCDPFCPGCVPTAWQINRDMDHDVASTGIKLSLLTFLAQR</sequence>